<evidence type="ECO:0000313" key="13">
    <source>
        <dbReference type="EMBL" id="CAJ1942926.1"/>
    </source>
</evidence>
<dbReference type="EMBL" id="CAKOGP040001112">
    <property type="protein sequence ID" value="CAJ1942926.1"/>
    <property type="molecule type" value="Genomic_DNA"/>
</dbReference>
<dbReference type="InterPro" id="IPR008271">
    <property type="entry name" value="Ser/Thr_kinase_AS"/>
</dbReference>
<evidence type="ECO:0000256" key="11">
    <source>
        <dbReference type="ARBA" id="ARBA00042858"/>
    </source>
</evidence>
<evidence type="ECO:0000256" key="10">
    <source>
        <dbReference type="ARBA" id="ARBA00041902"/>
    </source>
</evidence>
<organism evidence="13 14">
    <name type="scientific">Cylindrotheca closterium</name>
    <dbReference type="NCBI Taxonomy" id="2856"/>
    <lineage>
        <taxon>Eukaryota</taxon>
        <taxon>Sar</taxon>
        <taxon>Stramenopiles</taxon>
        <taxon>Ochrophyta</taxon>
        <taxon>Bacillariophyta</taxon>
        <taxon>Bacillariophyceae</taxon>
        <taxon>Bacillariophycidae</taxon>
        <taxon>Bacillariales</taxon>
        <taxon>Bacillariaceae</taxon>
        <taxon>Cylindrotheca</taxon>
    </lineage>
</organism>
<dbReference type="FunFam" id="1.10.510.10:FF:000624">
    <property type="entry name" value="Mitogen-activated protein kinase"/>
    <property type="match status" value="1"/>
</dbReference>
<evidence type="ECO:0000256" key="8">
    <source>
        <dbReference type="ARBA" id="ARBA00038543"/>
    </source>
</evidence>
<dbReference type="PANTHER" id="PTHR24056">
    <property type="entry name" value="CELL DIVISION PROTEIN KINASE"/>
    <property type="match status" value="1"/>
</dbReference>
<evidence type="ECO:0000256" key="9">
    <source>
        <dbReference type="ARBA" id="ARBA00039612"/>
    </source>
</evidence>
<evidence type="ECO:0000259" key="12">
    <source>
        <dbReference type="PROSITE" id="PS50011"/>
    </source>
</evidence>
<dbReference type="InterPro" id="IPR000719">
    <property type="entry name" value="Prot_kinase_dom"/>
</dbReference>
<dbReference type="GO" id="GO:0010389">
    <property type="term" value="P:regulation of G2/M transition of mitotic cell cycle"/>
    <property type="evidence" value="ECO:0007669"/>
    <property type="project" value="TreeGrafter"/>
</dbReference>
<comment type="similarity">
    <text evidence="1">Belongs to the protein kinase superfamily. CMGC Ser/Thr protein kinase family. CDC2/CDKX subfamily.</text>
</comment>
<comment type="subunit">
    <text evidence="8">May form a complex composed of at least the catalytic subunit CRK2 and a cyclin.</text>
</comment>
<keyword evidence="6" id="KW-0418">Kinase</keyword>
<keyword evidence="14" id="KW-1185">Reference proteome</keyword>
<dbReference type="GO" id="GO:0005634">
    <property type="term" value="C:nucleus"/>
    <property type="evidence" value="ECO:0007669"/>
    <property type="project" value="TreeGrafter"/>
</dbReference>
<dbReference type="PROSITE" id="PS00108">
    <property type="entry name" value="PROTEIN_KINASE_ST"/>
    <property type="match status" value="1"/>
</dbReference>
<gene>
    <name evidence="13" type="ORF">CYCCA115_LOCUS8190</name>
</gene>
<keyword evidence="5" id="KW-0547">Nucleotide-binding</keyword>
<dbReference type="SMART" id="SM00220">
    <property type="entry name" value="S_TKc"/>
    <property type="match status" value="1"/>
</dbReference>
<dbReference type="AlphaFoldDB" id="A0AAD2CQR0"/>
<evidence type="ECO:0000256" key="1">
    <source>
        <dbReference type="ARBA" id="ARBA00006485"/>
    </source>
</evidence>
<keyword evidence="3" id="KW-0723">Serine/threonine-protein kinase</keyword>
<dbReference type="GO" id="GO:0005524">
    <property type="term" value="F:ATP binding"/>
    <property type="evidence" value="ECO:0007669"/>
    <property type="project" value="UniProtKB-KW"/>
</dbReference>
<evidence type="ECO:0000256" key="3">
    <source>
        <dbReference type="ARBA" id="ARBA00022527"/>
    </source>
</evidence>
<dbReference type="SUPFAM" id="SSF56112">
    <property type="entry name" value="Protein kinase-like (PK-like)"/>
    <property type="match status" value="1"/>
</dbReference>
<evidence type="ECO:0000256" key="2">
    <source>
        <dbReference type="ARBA" id="ARBA00012425"/>
    </source>
</evidence>
<dbReference type="GO" id="GO:0000307">
    <property type="term" value="C:cyclin-dependent protein kinase holoenzyme complex"/>
    <property type="evidence" value="ECO:0007669"/>
    <property type="project" value="TreeGrafter"/>
</dbReference>
<evidence type="ECO:0000313" key="14">
    <source>
        <dbReference type="Proteomes" id="UP001295423"/>
    </source>
</evidence>
<evidence type="ECO:0000256" key="7">
    <source>
        <dbReference type="ARBA" id="ARBA00022840"/>
    </source>
</evidence>
<dbReference type="InterPro" id="IPR050108">
    <property type="entry name" value="CDK"/>
</dbReference>
<dbReference type="GO" id="GO:0007165">
    <property type="term" value="P:signal transduction"/>
    <property type="evidence" value="ECO:0007669"/>
    <property type="project" value="TreeGrafter"/>
</dbReference>
<dbReference type="GO" id="GO:0004693">
    <property type="term" value="F:cyclin-dependent protein serine/threonine kinase activity"/>
    <property type="evidence" value="ECO:0007669"/>
    <property type="project" value="UniProtKB-EC"/>
</dbReference>
<dbReference type="GO" id="GO:0010468">
    <property type="term" value="P:regulation of gene expression"/>
    <property type="evidence" value="ECO:0007669"/>
    <property type="project" value="TreeGrafter"/>
</dbReference>
<dbReference type="GO" id="GO:0005737">
    <property type="term" value="C:cytoplasm"/>
    <property type="evidence" value="ECO:0007669"/>
    <property type="project" value="TreeGrafter"/>
</dbReference>
<keyword evidence="7" id="KW-0067">ATP-binding</keyword>
<dbReference type="Proteomes" id="UP001295423">
    <property type="component" value="Unassembled WGS sequence"/>
</dbReference>
<dbReference type="Gene3D" id="3.30.200.20">
    <property type="entry name" value="Phosphorylase Kinase, domain 1"/>
    <property type="match status" value="1"/>
</dbReference>
<evidence type="ECO:0000256" key="6">
    <source>
        <dbReference type="ARBA" id="ARBA00022777"/>
    </source>
</evidence>
<evidence type="ECO:0000256" key="4">
    <source>
        <dbReference type="ARBA" id="ARBA00022679"/>
    </source>
</evidence>
<comment type="caution">
    <text evidence="13">The sequence shown here is derived from an EMBL/GenBank/DDBJ whole genome shotgun (WGS) entry which is preliminary data.</text>
</comment>
<dbReference type="EC" id="2.7.11.22" evidence="2"/>
<name>A0AAD2CQR0_9STRA</name>
<evidence type="ECO:0000256" key="5">
    <source>
        <dbReference type="ARBA" id="ARBA00022741"/>
    </source>
</evidence>
<dbReference type="GO" id="GO:0030332">
    <property type="term" value="F:cyclin binding"/>
    <property type="evidence" value="ECO:0007669"/>
    <property type="project" value="TreeGrafter"/>
</dbReference>
<dbReference type="PANTHER" id="PTHR24056:SF254">
    <property type="entry name" value="CYCLIN-DEPENDENT KINASE 2"/>
    <property type="match status" value="1"/>
</dbReference>
<proteinExistence type="inferred from homology"/>
<dbReference type="InterPro" id="IPR011009">
    <property type="entry name" value="Kinase-like_dom_sf"/>
</dbReference>
<keyword evidence="4" id="KW-0808">Transferase</keyword>
<dbReference type="Gene3D" id="1.10.510.10">
    <property type="entry name" value="Transferase(Phosphotransferase) domain 1"/>
    <property type="match status" value="1"/>
</dbReference>
<reference evidence="13" key="1">
    <citation type="submission" date="2023-08" db="EMBL/GenBank/DDBJ databases">
        <authorList>
            <person name="Audoor S."/>
            <person name="Bilcke G."/>
        </authorList>
    </citation>
    <scope>NUCLEOTIDE SEQUENCE</scope>
</reference>
<dbReference type="PROSITE" id="PS50011">
    <property type="entry name" value="PROTEIN_KINASE_DOM"/>
    <property type="match status" value="1"/>
</dbReference>
<dbReference type="Pfam" id="PF00069">
    <property type="entry name" value="Pkinase"/>
    <property type="match status" value="1"/>
</dbReference>
<accession>A0AAD2CQR0</accession>
<dbReference type="GO" id="GO:0000082">
    <property type="term" value="P:G1/S transition of mitotic cell cycle"/>
    <property type="evidence" value="ECO:0007669"/>
    <property type="project" value="TreeGrafter"/>
</dbReference>
<sequence length="423" mass="47083">MKRQRSTEEYKISPFGKEAIFETKQDGNPTFARGAFGELSLAIFRGDEDQFRFVAIKTLRAALVPSAEGQLQLSENVVNEVSALRRLPRHENIVSLLALYSDAAKHGKKSLSLAFPYYPCDLHTSLEWRRRSFLPLLPLAIVKLIAKDIFSALQHCHQSGILHRDLKPGNLLVCSNGVVKLCDFGIAKQVATDDNQPPIEPTEGQTGTKGLCTLYYRPPELLLGGSANHAGVDMYSAGVVVAEMVTGGAIFRGQNTIDQLSVIFDFLGTPTKDSWPSCESLPDFGKLAFKSKEPKQWESKFPRVTEDNDLHILLKSLVLLNPSKRLSARDVVQHPWFANLVSEDATRRNLRVDLIPPELREPILIDPRDQASISKVGAKLASRRRAFLTSRSVSQWESTDTKTNQILAALSAYKNSNELTTTW</sequence>
<protein>
    <recommendedName>
        <fullName evidence="9">Cyclin-dependent kinase 2 homolog</fullName>
        <ecNumber evidence="2">2.7.11.22</ecNumber>
    </recommendedName>
    <alternativeName>
        <fullName evidence="10">Cell division control protein 2 homolog</fullName>
    </alternativeName>
    <alternativeName>
        <fullName evidence="11">cdc2-related kinase 2</fullName>
    </alternativeName>
</protein>
<feature type="domain" description="Protein kinase" evidence="12">
    <location>
        <begin position="25"/>
        <end position="337"/>
    </location>
</feature>